<sequence>MAEQPPMKRSTTLNDLPNNLLIHILSFLPILSAIETSYISRKWRNLWHSLPFLHFDATKFDCNYSSVPEYHQRFAEFITQALLNRPTTIPLRGFRLTFYYSFNHRHRSLVSSYIRYALDCKVDVIDLDFDVVVNNNSDDDDNQKYGESGSKPLYGFHLCDLRNRSVKRLSLCRCELIIPSNDRIRLESLRDLDLWKRKFRVISESLRFLHLRFYFAVTDEEMESSIEIRTPNLAKLKIYHFYVAHYTGDLSSVVEADLWFTEDLDYSQKCWSSAMNLLRGVKNLSVQNKWLRFMHSKIMSNECFELKSLKHLELSTGFTNGDILGLSLLLKQSPVLETLVLDYAYQTEADGSFFEKFNACKYYFETPSSLQEVTLKGFSYTKAECYLLVLFTTQELPLKKVVLIPATVGEESKSGPIILDPTSDNWTSILASLVATKLMLRRV</sequence>
<evidence type="ECO:0000313" key="2">
    <source>
        <dbReference type="EMBL" id="CAI9090349.1"/>
    </source>
</evidence>
<feature type="domain" description="F-box" evidence="1">
    <location>
        <begin position="10"/>
        <end position="46"/>
    </location>
</feature>
<gene>
    <name evidence="2" type="ORF">OLC1_LOCUS2524</name>
</gene>
<dbReference type="SMART" id="SM00256">
    <property type="entry name" value="FBOX"/>
    <property type="match status" value="1"/>
</dbReference>
<dbReference type="AlphaFoldDB" id="A0AAV1C3Y9"/>
<dbReference type="InterPro" id="IPR036047">
    <property type="entry name" value="F-box-like_dom_sf"/>
</dbReference>
<dbReference type="EMBL" id="OX459118">
    <property type="protein sequence ID" value="CAI9090349.1"/>
    <property type="molecule type" value="Genomic_DNA"/>
</dbReference>
<protein>
    <submittedName>
        <fullName evidence="2">OLC1v1025107C1</fullName>
    </submittedName>
</protein>
<evidence type="ECO:0000259" key="1">
    <source>
        <dbReference type="PROSITE" id="PS50181"/>
    </source>
</evidence>
<reference evidence="2" key="1">
    <citation type="submission" date="2023-03" db="EMBL/GenBank/DDBJ databases">
        <authorList>
            <person name="Julca I."/>
        </authorList>
    </citation>
    <scope>NUCLEOTIDE SEQUENCE</scope>
</reference>
<dbReference type="InterPro" id="IPR053197">
    <property type="entry name" value="F-box_SCFL_complex_component"/>
</dbReference>
<dbReference type="InterPro" id="IPR032675">
    <property type="entry name" value="LRR_dom_sf"/>
</dbReference>
<dbReference type="PANTHER" id="PTHR34223">
    <property type="entry name" value="OS11G0201299 PROTEIN"/>
    <property type="match status" value="1"/>
</dbReference>
<name>A0AAV1C3Y9_OLDCO</name>
<dbReference type="Pfam" id="PF00646">
    <property type="entry name" value="F-box"/>
    <property type="match status" value="1"/>
</dbReference>
<dbReference type="Gene3D" id="1.20.1280.50">
    <property type="match status" value="1"/>
</dbReference>
<accession>A0AAV1C3Y9</accession>
<organism evidence="2 3">
    <name type="scientific">Oldenlandia corymbosa var. corymbosa</name>
    <dbReference type="NCBI Taxonomy" id="529605"/>
    <lineage>
        <taxon>Eukaryota</taxon>
        <taxon>Viridiplantae</taxon>
        <taxon>Streptophyta</taxon>
        <taxon>Embryophyta</taxon>
        <taxon>Tracheophyta</taxon>
        <taxon>Spermatophyta</taxon>
        <taxon>Magnoliopsida</taxon>
        <taxon>eudicotyledons</taxon>
        <taxon>Gunneridae</taxon>
        <taxon>Pentapetalae</taxon>
        <taxon>asterids</taxon>
        <taxon>lamiids</taxon>
        <taxon>Gentianales</taxon>
        <taxon>Rubiaceae</taxon>
        <taxon>Rubioideae</taxon>
        <taxon>Spermacoceae</taxon>
        <taxon>Hedyotis-Oldenlandia complex</taxon>
        <taxon>Oldenlandia</taxon>
    </lineage>
</organism>
<evidence type="ECO:0000313" key="3">
    <source>
        <dbReference type="Proteomes" id="UP001161247"/>
    </source>
</evidence>
<dbReference type="CDD" id="cd22160">
    <property type="entry name" value="F-box_AtFBL13-like"/>
    <property type="match status" value="1"/>
</dbReference>
<dbReference type="SUPFAM" id="SSF52047">
    <property type="entry name" value="RNI-like"/>
    <property type="match status" value="1"/>
</dbReference>
<proteinExistence type="predicted"/>
<dbReference type="PANTHER" id="PTHR34223:SF83">
    <property type="entry name" value="F-BOX DOMAIN-CONTAINING PROTEIN"/>
    <property type="match status" value="1"/>
</dbReference>
<dbReference type="InterPro" id="IPR001810">
    <property type="entry name" value="F-box_dom"/>
</dbReference>
<dbReference type="Gene3D" id="3.80.10.10">
    <property type="entry name" value="Ribonuclease Inhibitor"/>
    <property type="match status" value="1"/>
</dbReference>
<dbReference type="InterPro" id="IPR053781">
    <property type="entry name" value="F-box_AtFBL13-like"/>
</dbReference>
<dbReference type="InterPro" id="IPR055357">
    <property type="entry name" value="LRR_At1g61320_AtMIF1"/>
</dbReference>
<dbReference type="SUPFAM" id="SSF81383">
    <property type="entry name" value="F-box domain"/>
    <property type="match status" value="1"/>
</dbReference>
<dbReference type="Pfam" id="PF23622">
    <property type="entry name" value="LRR_At1g61320_AtMIF1"/>
    <property type="match status" value="1"/>
</dbReference>
<dbReference type="PROSITE" id="PS50181">
    <property type="entry name" value="FBOX"/>
    <property type="match status" value="1"/>
</dbReference>
<keyword evidence="3" id="KW-1185">Reference proteome</keyword>
<dbReference type="Proteomes" id="UP001161247">
    <property type="component" value="Chromosome 1"/>
</dbReference>